<evidence type="ECO:0000313" key="2">
    <source>
        <dbReference type="EMBL" id="GAA3980172.1"/>
    </source>
</evidence>
<dbReference type="RefSeq" id="WP_345561368.1">
    <property type="nucleotide sequence ID" value="NZ_BAAAZX010000002.1"/>
</dbReference>
<keyword evidence="3" id="KW-1185">Reference proteome</keyword>
<organism evidence="2 3">
    <name type="scientific">Streptomyces plumbiresistens</name>
    <dbReference type="NCBI Taxonomy" id="511811"/>
    <lineage>
        <taxon>Bacteria</taxon>
        <taxon>Bacillati</taxon>
        <taxon>Actinomycetota</taxon>
        <taxon>Actinomycetes</taxon>
        <taxon>Kitasatosporales</taxon>
        <taxon>Streptomycetaceae</taxon>
        <taxon>Streptomyces</taxon>
    </lineage>
</organism>
<dbReference type="EMBL" id="BAAAZX010000002">
    <property type="protein sequence ID" value="GAA3980172.1"/>
    <property type="molecule type" value="Genomic_DNA"/>
</dbReference>
<dbReference type="InterPro" id="IPR007278">
    <property type="entry name" value="DUF397"/>
</dbReference>
<reference evidence="3" key="1">
    <citation type="journal article" date="2019" name="Int. J. Syst. Evol. Microbiol.">
        <title>The Global Catalogue of Microorganisms (GCM) 10K type strain sequencing project: providing services to taxonomists for standard genome sequencing and annotation.</title>
        <authorList>
            <consortium name="The Broad Institute Genomics Platform"/>
            <consortium name="The Broad Institute Genome Sequencing Center for Infectious Disease"/>
            <person name="Wu L."/>
            <person name="Ma J."/>
        </authorList>
    </citation>
    <scope>NUCLEOTIDE SEQUENCE [LARGE SCALE GENOMIC DNA]</scope>
    <source>
        <strain evidence="3">JCM 16924</strain>
    </source>
</reference>
<accession>A0ABP7QC86</accession>
<name>A0ABP7QC86_9ACTN</name>
<protein>
    <recommendedName>
        <fullName evidence="1">DUF397 domain-containing protein</fullName>
    </recommendedName>
</protein>
<dbReference type="Pfam" id="PF04149">
    <property type="entry name" value="DUF397"/>
    <property type="match status" value="1"/>
</dbReference>
<proteinExistence type="predicted"/>
<feature type="domain" description="DUF397" evidence="1">
    <location>
        <begin position="5"/>
        <end position="57"/>
    </location>
</feature>
<dbReference type="Proteomes" id="UP001500456">
    <property type="component" value="Unassembled WGS sequence"/>
</dbReference>
<evidence type="ECO:0000313" key="3">
    <source>
        <dbReference type="Proteomes" id="UP001500456"/>
    </source>
</evidence>
<comment type="caution">
    <text evidence="2">The sequence shown here is derived from an EMBL/GenBank/DDBJ whole genome shotgun (WGS) entry which is preliminary data.</text>
</comment>
<gene>
    <name evidence="2" type="ORF">GCM10022232_10320</name>
</gene>
<evidence type="ECO:0000259" key="1">
    <source>
        <dbReference type="Pfam" id="PF04149"/>
    </source>
</evidence>
<sequence>MPPHGWQKSSYCQEGDACVHISAPSPTTVHVTESADPAQTVLTADPVAFGALLTMLKATERP</sequence>